<dbReference type="EMBL" id="WJNH01000009">
    <property type="protein sequence ID" value="MRG87551.1"/>
    <property type="molecule type" value="Genomic_DNA"/>
</dbReference>
<accession>A0A6G1X966</accession>
<feature type="transmembrane region" description="Helical" evidence="8">
    <location>
        <begin position="201"/>
        <end position="223"/>
    </location>
</feature>
<evidence type="ECO:0000256" key="7">
    <source>
        <dbReference type="ARBA" id="ARBA00023136"/>
    </source>
</evidence>
<dbReference type="Proteomes" id="UP000480185">
    <property type="component" value="Unassembled WGS sequence"/>
</dbReference>
<evidence type="ECO:0000256" key="5">
    <source>
        <dbReference type="ARBA" id="ARBA00022692"/>
    </source>
</evidence>
<dbReference type="Pfam" id="PF03547">
    <property type="entry name" value="Mem_trans"/>
    <property type="match status" value="1"/>
</dbReference>
<feature type="transmembrane region" description="Helical" evidence="8">
    <location>
        <begin position="328"/>
        <end position="348"/>
    </location>
</feature>
<evidence type="ECO:0000256" key="1">
    <source>
        <dbReference type="ARBA" id="ARBA00004651"/>
    </source>
</evidence>
<feature type="transmembrane region" description="Helical" evidence="8">
    <location>
        <begin position="66"/>
        <end position="84"/>
    </location>
</feature>
<dbReference type="InterPro" id="IPR004776">
    <property type="entry name" value="Mem_transp_PIN-like"/>
</dbReference>
<evidence type="ECO:0000256" key="8">
    <source>
        <dbReference type="SAM" id="Phobius"/>
    </source>
</evidence>
<reference evidence="9 10" key="1">
    <citation type="submission" date="2019-11" db="EMBL/GenBank/DDBJ databases">
        <authorList>
            <person name="Li J."/>
        </authorList>
    </citation>
    <scope>NUCLEOTIDE SEQUENCE [LARGE SCALE GENOMIC DNA]</scope>
    <source>
        <strain evidence="9 10">J4</strain>
    </source>
</reference>
<dbReference type="PANTHER" id="PTHR36838:SF3">
    <property type="entry name" value="TRANSPORTER AUXIN EFFLUX CARRIER EC FAMILY"/>
    <property type="match status" value="1"/>
</dbReference>
<keyword evidence="3" id="KW-0813">Transport</keyword>
<keyword evidence="7 8" id="KW-0472">Membrane</keyword>
<keyword evidence="6 8" id="KW-1133">Transmembrane helix</keyword>
<keyword evidence="5 8" id="KW-0812">Transmembrane</keyword>
<evidence type="ECO:0000256" key="3">
    <source>
        <dbReference type="ARBA" id="ARBA00022448"/>
    </source>
</evidence>
<dbReference type="GO" id="GO:0055085">
    <property type="term" value="P:transmembrane transport"/>
    <property type="evidence" value="ECO:0007669"/>
    <property type="project" value="InterPro"/>
</dbReference>
<sequence length="349" mass="37594">MFLLYNGDVILFLVNYLYLLAYLFGARKRGFTVQIIINAVIPIFAIILCGYLAGRFQLVSVSGAQSLNHFVYYFALPALLFFSLSTTPIEQITNWTFIRLNFVVTLICFFGAMIVVRKVFKKKSPNIALHGMAASYGNTGFLGIPFVVAAFGQEAAVPAAIATFTYDIVIITLVILIFELSNAKGDTKKLVPLMTQIGKGIFLNPINLSLILGVVISSLQITVPNPIQVFADILGSAAGPTALFALGLGLLSRNAGTSNGFISSGEIGVIIGLKLILMPVVMGLLILYVFSLDELWATVALILSALPIGALVNVFAEKYGVMVDRAPKMILLSTVLSIFTLSVLLILIG</sequence>
<organism evidence="9 10">
    <name type="scientific">Salinibacillus xinjiangensis</name>
    <dbReference type="NCBI Taxonomy" id="1229268"/>
    <lineage>
        <taxon>Bacteria</taxon>
        <taxon>Bacillati</taxon>
        <taxon>Bacillota</taxon>
        <taxon>Bacilli</taxon>
        <taxon>Bacillales</taxon>
        <taxon>Bacillaceae</taxon>
        <taxon>Salinibacillus</taxon>
    </lineage>
</organism>
<evidence type="ECO:0000313" key="10">
    <source>
        <dbReference type="Proteomes" id="UP000480185"/>
    </source>
</evidence>
<feature type="transmembrane region" description="Helical" evidence="8">
    <location>
        <begin position="128"/>
        <end position="151"/>
    </location>
</feature>
<feature type="transmembrane region" description="Helical" evidence="8">
    <location>
        <begin position="96"/>
        <end position="116"/>
    </location>
</feature>
<comment type="caution">
    <text evidence="9">The sequence shown here is derived from an EMBL/GenBank/DDBJ whole genome shotgun (WGS) entry which is preliminary data.</text>
</comment>
<proteinExistence type="inferred from homology"/>
<dbReference type="InterPro" id="IPR038770">
    <property type="entry name" value="Na+/solute_symporter_sf"/>
</dbReference>
<dbReference type="PANTHER" id="PTHR36838">
    <property type="entry name" value="AUXIN EFFLUX CARRIER FAMILY PROTEIN"/>
    <property type="match status" value="1"/>
</dbReference>
<keyword evidence="10" id="KW-1185">Reference proteome</keyword>
<feature type="transmembrane region" description="Helical" evidence="8">
    <location>
        <begin position="296"/>
        <end position="316"/>
    </location>
</feature>
<dbReference type="Gene3D" id="1.20.1530.20">
    <property type="match status" value="1"/>
</dbReference>
<gene>
    <name evidence="9" type="ORF">GH754_14760</name>
</gene>
<feature type="transmembrane region" description="Helical" evidence="8">
    <location>
        <begin position="229"/>
        <end position="251"/>
    </location>
</feature>
<keyword evidence="4" id="KW-1003">Cell membrane</keyword>
<evidence type="ECO:0008006" key="11">
    <source>
        <dbReference type="Google" id="ProtNLM"/>
    </source>
</evidence>
<name>A0A6G1X966_9BACI</name>
<protein>
    <recommendedName>
        <fullName evidence="11">AEC family transporter</fullName>
    </recommendedName>
</protein>
<feature type="transmembrane region" description="Helical" evidence="8">
    <location>
        <begin position="31"/>
        <end position="54"/>
    </location>
</feature>
<evidence type="ECO:0000256" key="2">
    <source>
        <dbReference type="ARBA" id="ARBA00010145"/>
    </source>
</evidence>
<evidence type="ECO:0000256" key="6">
    <source>
        <dbReference type="ARBA" id="ARBA00022989"/>
    </source>
</evidence>
<feature type="transmembrane region" description="Helical" evidence="8">
    <location>
        <begin position="271"/>
        <end position="290"/>
    </location>
</feature>
<dbReference type="AlphaFoldDB" id="A0A6G1X966"/>
<feature type="transmembrane region" description="Helical" evidence="8">
    <location>
        <begin position="157"/>
        <end position="180"/>
    </location>
</feature>
<feature type="transmembrane region" description="Helical" evidence="8">
    <location>
        <begin position="7"/>
        <end position="25"/>
    </location>
</feature>
<evidence type="ECO:0000313" key="9">
    <source>
        <dbReference type="EMBL" id="MRG87551.1"/>
    </source>
</evidence>
<evidence type="ECO:0000256" key="4">
    <source>
        <dbReference type="ARBA" id="ARBA00022475"/>
    </source>
</evidence>
<dbReference type="GO" id="GO:0005886">
    <property type="term" value="C:plasma membrane"/>
    <property type="evidence" value="ECO:0007669"/>
    <property type="project" value="UniProtKB-SubCell"/>
</dbReference>
<comment type="similarity">
    <text evidence="2">Belongs to the auxin efflux carrier (TC 2.A.69) family.</text>
</comment>
<comment type="subcellular location">
    <subcellularLocation>
        <location evidence="1">Cell membrane</location>
        <topology evidence="1">Multi-pass membrane protein</topology>
    </subcellularLocation>
</comment>